<evidence type="ECO:0000313" key="1">
    <source>
        <dbReference type="EMBL" id="CDG04867.1"/>
    </source>
</evidence>
<reference evidence="1 2" key="1">
    <citation type="journal article" date="2013" name="Appl. Environ. Microbiol.">
        <title>The Carbohydrate Metabolism Signature of Lactococcus lactis Strain A12 Reveals Its Sourdough Ecosystem Origin.</title>
        <authorList>
            <person name="Passerini D."/>
            <person name="Coddeville M."/>
            <person name="Le Bourgeois P."/>
            <person name="Loubiere P."/>
            <person name="Ritzenthaler P."/>
            <person name="Fontagne-Faucher C."/>
            <person name="Daveran-Mingot M.L."/>
            <person name="Cocaign-Bousquet M."/>
        </authorList>
    </citation>
    <scope>NUCLEOTIDE SEQUENCE [LARGE SCALE GENOMIC DNA]</scope>
    <source>
        <strain evidence="1 2">A12</strain>
    </source>
</reference>
<sequence>MNLDDEIFVLIVHIWI</sequence>
<protein>
    <submittedName>
        <fullName evidence="1">Uncharacterized protein</fullName>
    </submittedName>
</protein>
<evidence type="ECO:0000313" key="2">
    <source>
        <dbReference type="Proteomes" id="UP000015361"/>
    </source>
</evidence>
<dbReference type="EMBL" id="CBLU010000013">
    <property type="protein sequence ID" value="CDG04867.1"/>
    <property type="molecule type" value="Genomic_DNA"/>
</dbReference>
<accession>S6FTT4</accession>
<proteinExistence type="predicted"/>
<gene>
    <name evidence="1" type="ORF">O9U_02130</name>
</gene>
<dbReference type="AlphaFoldDB" id="S6FTT4"/>
<comment type="caution">
    <text evidence="1">The sequence shown here is derived from an EMBL/GenBank/DDBJ whole genome shotgun (WGS) entry which is preliminary data.</text>
</comment>
<organism evidence="1 2">
    <name type="scientific">Lactococcus lactis subsp. lactis A12</name>
    <dbReference type="NCBI Taxonomy" id="1137134"/>
    <lineage>
        <taxon>Bacteria</taxon>
        <taxon>Bacillati</taxon>
        <taxon>Bacillota</taxon>
        <taxon>Bacilli</taxon>
        <taxon>Lactobacillales</taxon>
        <taxon>Streptococcaceae</taxon>
        <taxon>Lactococcus</taxon>
    </lineage>
</organism>
<name>S6FTT4_LACLL</name>
<dbReference type="Proteomes" id="UP000015361">
    <property type="component" value="Unassembled WGS sequence"/>
</dbReference>